<dbReference type="InterPro" id="IPR058002">
    <property type="entry name" value="Gp82"/>
</dbReference>
<dbReference type="AlphaFoldDB" id="A0A382K4U9"/>
<dbReference type="Pfam" id="PF25735">
    <property type="entry name" value="Phage_L5_gp82"/>
    <property type="match status" value="1"/>
</dbReference>
<gene>
    <name evidence="1" type="ORF">METZ01_LOCUS272142</name>
</gene>
<sequence>MRVQVYYNLHKKCLSVRQGGKVIDHTSMISLQDATFHVQPAGRKRVLKEKRKNVHAYVSGERVAVASYDSSSERITYNPYKNKTFVSVETGLPVHKKDIVTITGKHILGQ</sequence>
<reference evidence="1" key="1">
    <citation type="submission" date="2018-05" db="EMBL/GenBank/DDBJ databases">
        <authorList>
            <person name="Lanie J.A."/>
            <person name="Ng W.-L."/>
            <person name="Kazmierczak K.M."/>
            <person name="Andrzejewski T.M."/>
            <person name="Davidsen T.M."/>
            <person name="Wayne K.J."/>
            <person name="Tettelin H."/>
            <person name="Glass J.I."/>
            <person name="Rusch D."/>
            <person name="Podicherti R."/>
            <person name="Tsui H.-C.T."/>
            <person name="Winkler M.E."/>
        </authorList>
    </citation>
    <scope>NUCLEOTIDE SEQUENCE</scope>
</reference>
<accession>A0A382K4U9</accession>
<evidence type="ECO:0000313" key="1">
    <source>
        <dbReference type="EMBL" id="SVC19288.1"/>
    </source>
</evidence>
<name>A0A382K4U9_9ZZZZ</name>
<proteinExistence type="predicted"/>
<protein>
    <submittedName>
        <fullName evidence="1">Uncharacterized protein</fullName>
    </submittedName>
</protein>
<dbReference type="EMBL" id="UINC01078322">
    <property type="protein sequence ID" value="SVC19288.1"/>
    <property type="molecule type" value="Genomic_DNA"/>
</dbReference>
<organism evidence="1">
    <name type="scientific">marine metagenome</name>
    <dbReference type="NCBI Taxonomy" id="408172"/>
    <lineage>
        <taxon>unclassified sequences</taxon>
        <taxon>metagenomes</taxon>
        <taxon>ecological metagenomes</taxon>
    </lineage>
</organism>